<sequence>MSAATCPKKRYQKEKVLGEGTFGIVNKAKDTKTGQYVAIKKVRMGNSKDGVAIPALREIKILQDVRHENLINLLDVFGTSSNINLVFDYCIADLEQIIKDKTIALSTAEVKGALKMILCGVAKLHEHWVLHRDLKPSNILMDTKGVLKLTDFGLSKLFASPDRKYTNQVVTRWYRAPELLFGATQYGIGVDMWSVGCIFAELMLRQPYFPGDSDIDQLSKIYSALGTPTEEEWPGMAYLPAYVEFNPQPRPPMRKTFTAASDEALDLLHRFLLFDPCQRISAADALNHPYFKKSPLPCSPSQFLDKVKSGRLLSLDNEPPIVANDDDENDRAGKRRRYSSDLGKRRLEF</sequence>
<dbReference type="GO" id="GO:0051301">
    <property type="term" value="P:cell division"/>
    <property type="evidence" value="ECO:0007669"/>
    <property type="project" value="UniProtKB-KW"/>
</dbReference>
<feature type="active site" description="Proton acceptor" evidence="13">
    <location>
        <position position="133"/>
    </location>
</feature>
<evidence type="ECO:0000256" key="12">
    <source>
        <dbReference type="ARBA" id="ARBA00023306"/>
    </source>
</evidence>
<evidence type="ECO:0000313" key="19">
    <source>
        <dbReference type="EMBL" id="KAK4523457.1"/>
    </source>
</evidence>
<evidence type="ECO:0000259" key="18">
    <source>
        <dbReference type="PROSITE" id="PS50011"/>
    </source>
</evidence>
<dbReference type="GO" id="GO:0045944">
    <property type="term" value="P:positive regulation of transcription by RNA polymerase II"/>
    <property type="evidence" value="ECO:0007669"/>
    <property type="project" value="TreeGrafter"/>
</dbReference>
<dbReference type="Proteomes" id="UP001300502">
    <property type="component" value="Unassembled WGS sequence"/>
</dbReference>
<evidence type="ECO:0000256" key="3">
    <source>
        <dbReference type="ARBA" id="ARBA00012409"/>
    </source>
</evidence>
<comment type="subcellular location">
    <subcellularLocation>
        <location evidence="1">Nucleus</location>
    </subcellularLocation>
</comment>
<dbReference type="PANTHER" id="PTHR24056">
    <property type="entry name" value="CELL DIVISION PROTEIN KINASE"/>
    <property type="match status" value="1"/>
</dbReference>
<dbReference type="EMBL" id="JANCYU010000015">
    <property type="protein sequence ID" value="KAK4523457.1"/>
    <property type="molecule type" value="Genomic_DNA"/>
</dbReference>
<dbReference type="GO" id="GO:0004693">
    <property type="term" value="F:cyclin-dependent protein serine/threonine kinase activity"/>
    <property type="evidence" value="ECO:0007669"/>
    <property type="project" value="TreeGrafter"/>
</dbReference>
<keyword evidence="9" id="KW-0418">Kinase</keyword>
<evidence type="ECO:0000256" key="14">
    <source>
        <dbReference type="PIRSR" id="PIRSR637770-2"/>
    </source>
</evidence>
<dbReference type="PROSITE" id="PS50011">
    <property type="entry name" value="PROTEIN_KINASE_DOM"/>
    <property type="match status" value="1"/>
</dbReference>
<evidence type="ECO:0000256" key="13">
    <source>
        <dbReference type="PIRSR" id="PIRSR637770-1"/>
    </source>
</evidence>
<dbReference type="InterPro" id="IPR011009">
    <property type="entry name" value="Kinase-like_dom_sf"/>
</dbReference>
<protein>
    <recommendedName>
        <fullName evidence="3">[RNA-polymerase]-subunit kinase</fullName>
        <ecNumber evidence="3">2.7.11.23</ecNumber>
    </recommendedName>
</protein>
<keyword evidence="10 14" id="KW-0067">ATP-binding</keyword>
<evidence type="ECO:0000256" key="17">
    <source>
        <dbReference type="SAM" id="MobiDB-lite"/>
    </source>
</evidence>
<dbReference type="SMART" id="SM00220">
    <property type="entry name" value="S_TKc"/>
    <property type="match status" value="1"/>
</dbReference>
<keyword evidence="12" id="KW-0131">Cell cycle</keyword>
<keyword evidence="5" id="KW-0597">Phosphoprotein</keyword>
<evidence type="ECO:0000256" key="11">
    <source>
        <dbReference type="ARBA" id="ARBA00023242"/>
    </source>
</evidence>
<feature type="binding site" evidence="14">
    <location>
        <position position="40"/>
    </location>
    <ligand>
        <name>ATP</name>
        <dbReference type="ChEBI" id="CHEBI:30616"/>
    </ligand>
</feature>
<dbReference type="InterPro" id="IPR037770">
    <property type="entry name" value="CDK7"/>
</dbReference>
<reference evidence="19 20" key="1">
    <citation type="submission" date="2022-07" db="EMBL/GenBank/DDBJ databases">
        <title>Genome-wide signatures of adaptation to extreme environments.</title>
        <authorList>
            <person name="Cho C.H."/>
            <person name="Yoon H.S."/>
        </authorList>
    </citation>
    <scope>NUCLEOTIDE SEQUENCE [LARGE SCALE GENOMIC DNA]</scope>
    <source>
        <strain evidence="19 20">108.79 E11</strain>
    </source>
</reference>
<feature type="binding site" evidence="14">
    <location>
        <begin position="17"/>
        <end position="25"/>
    </location>
    <ligand>
        <name>ATP</name>
        <dbReference type="ChEBI" id="CHEBI:30616"/>
    </ligand>
</feature>
<dbReference type="Gene3D" id="3.30.200.20">
    <property type="entry name" value="Phosphorylase Kinase, domain 1"/>
    <property type="match status" value="1"/>
</dbReference>
<evidence type="ECO:0000256" key="6">
    <source>
        <dbReference type="ARBA" id="ARBA00022618"/>
    </source>
</evidence>
<dbReference type="AlphaFoldDB" id="A0AAV9I4T0"/>
<dbReference type="PROSITE" id="PS00108">
    <property type="entry name" value="PROTEIN_KINASE_ST"/>
    <property type="match status" value="1"/>
</dbReference>
<dbReference type="GO" id="GO:0008353">
    <property type="term" value="F:RNA polymerase II CTD heptapeptide repeat kinase activity"/>
    <property type="evidence" value="ECO:0007669"/>
    <property type="project" value="UniProtKB-EC"/>
</dbReference>
<keyword evidence="6" id="KW-0132">Cell division</keyword>
<feature type="compositionally biased region" description="Basic and acidic residues" evidence="17">
    <location>
        <begin position="338"/>
        <end position="349"/>
    </location>
</feature>
<dbReference type="GO" id="GO:0070985">
    <property type="term" value="C:transcription factor TFIIK complex"/>
    <property type="evidence" value="ECO:0007669"/>
    <property type="project" value="InterPro"/>
</dbReference>
<dbReference type="PROSITE" id="PS00107">
    <property type="entry name" value="PROTEIN_KINASE_ATP"/>
    <property type="match status" value="1"/>
</dbReference>
<dbReference type="PANTHER" id="PTHR24056:SF0">
    <property type="entry name" value="CYCLIN-DEPENDENT KINASE 7"/>
    <property type="match status" value="1"/>
</dbReference>
<dbReference type="EC" id="2.7.11.23" evidence="3"/>
<feature type="region of interest" description="Disordered" evidence="17">
    <location>
        <begin position="315"/>
        <end position="349"/>
    </location>
</feature>
<evidence type="ECO:0000256" key="2">
    <source>
        <dbReference type="ARBA" id="ARBA00006485"/>
    </source>
</evidence>
<evidence type="ECO:0000256" key="7">
    <source>
        <dbReference type="ARBA" id="ARBA00022679"/>
    </source>
</evidence>
<dbReference type="Pfam" id="PF00069">
    <property type="entry name" value="Pkinase"/>
    <property type="match status" value="1"/>
</dbReference>
<dbReference type="InterPro" id="IPR017441">
    <property type="entry name" value="Protein_kinase_ATP_BS"/>
</dbReference>
<dbReference type="SUPFAM" id="SSF56112">
    <property type="entry name" value="Protein kinase-like (PK-like)"/>
    <property type="match status" value="1"/>
</dbReference>
<evidence type="ECO:0000256" key="16">
    <source>
        <dbReference type="RuleBase" id="RU000304"/>
    </source>
</evidence>
<dbReference type="FunFam" id="3.30.200.20:FF:000554">
    <property type="entry name" value="CMGC/CDK/CDK7 protein kinase"/>
    <property type="match status" value="1"/>
</dbReference>
<evidence type="ECO:0000313" key="20">
    <source>
        <dbReference type="Proteomes" id="UP001300502"/>
    </source>
</evidence>
<feature type="domain" description="Protein kinase" evidence="18">
    <location>
        <begin position="11"/>
        <end position="291"/>
    </location>
</feature>
<keyword evidence="7" id="KW-0808">Transferase</keyword>
<evidence type="ECO:0000256" key="4">
    <source>
        <dbReference type="ARBA" id="ARBA00022527"/>
    </source>
</evidence>
<dbReference type="InterPro" id="IPR050108">
    <property type="entry name" value="CDK"/>
</dbReference>
<dbReference type="FunFam" id="1.10.510.10:FF:000097">
    <property type="entry name" value="Putative cyclin-dependent kinase 7"/>
    <property type="match status" value="1"/>
</dbReference>
<dbReference type="GO" id="GO:0005524">
    <property type="term" value="F:ATP binding"/>
    <property type="evidence" value="ECO:0007669"/>
    <property type="project" value="UniProtKB-UniRule"/>
</dbReference>
<keyword evidence="8 14" id="KW-0547">Nucleotide-binding</keyword>
<evidence type="ECO:0000256" key="10">
    <source>
        <dbReference type="ARBA" id="ARBA00022840"/>
    </source>
</evidence>
<evidence type="ECO:0000256" key="1">
    <source>
        <dbReference type="ARBA" id="ARBA00004123"/>
    </source>
</evidence>
<evidence type="ECO:0000256" key="9">
    <source>
        <dbReference type="ARBA" id="ARBA00022777"/>
    </source>
</evidence>
<keyword evidence="4 16" id="KW-0723">Serine/threonine-protein kinase</keyword>
<proteinExistence type="inferred from homology"/>
<gene>
    <name evidence="19" type="ORF">GAYE_PCTG60G1353</name>
</gene>
<comment type="caution">
    <text evidence="19">The sequence shown here is derived from an EMBL/GenBank/DDBJ whole genome shotgun (WGS) entry which is preliminary data.</text>
</comment>
<keyword evidence="20" id="KW-1185">Reference proteome</keyword>
<evidence type="ECO:0000256" key="8">
    <source>
        <dbReference type="ARBA" id="ARBA00022741"/>
    </source>
</evidence>
<dbReference type="CDD" id="cd07841">
    <property type="entry name" value="STKc_CDK7"/>
    <property type="match status" value="1"/>
</dbReference>
<organism evidence="19 20">
    <name type="scientific">Galdieria yellowstonensis</name>
    <dbReference type="NCBI Taxonomy" id="3028027"/>
    <lineage>
        <taxon>Eukaryota</taxon>
        <taxon>Rhodophyta</taxon>
        <taxon>Bangiophyceae</taxon>
        <taxon>Galdieriales</taxon>
        <taxon>Galdieriaceae</taxon>
        <taxon>Galdieria</taxon>
    </lineage>
</organism>
<evidence type="ECO:0000256" key="5">
    <source>
        <dbReference type="ARBA" id="ARBA00022553"/>
    </source>
</evidence>
<evidence type="ECO:0000256" key="15">
    <source>
        <dbReference type="PROSITE-ProRule" id="PRU10141"/>
    </source>
</evidence>
<accession>A0AAV9I4T0</accession>
<dbReference type="GO" id="GO:0005737">
    <property type="term" value="C:cytoplasm"/>
    <property type="evidence" value="ECO:0007669"/>
    <property type="project" value="TreeGrafter"/>
</dbReference>
<dbReference type="InterPro" id="IPR008271">
    <property type="entry name" value="Ser/Thr_kinase_AS"/>
</dbReference>
<dbReference type="Gene3D" id="1.10.510.10">
    <property type="entry name" value="Transferase(Phosphotransferase) domain 1"/>
    <property type="match status" value="1"/>
</dbReference>
<feature type="binding site" evidence="15">
    <location>
        <position position="41"/>
    </location>
    <ligand>
        <name>ATP</name>
        <dbReference type="ChEBI" id="CHEBI:30616"/>
    </ligand>
</feature>
<name>A0AAV9I4T0_9RHOD</name>
<comment type="similarity">
    <text evidence="2">Belongs to the protein kinase superfamily. CMGC Ser/Thr protein kinase family. CDC2/CDKX subfamily.</text>
</comment>
<keyword evidence="11" id="KW-0539">Nucleus</keyword>
<dbReference type="InterPro" id="IPR000719">
    <property type="entry name" value="Prot_kinase_dom"/>
</dbReference>